<proteinExistence type="predicted"/>
<keyword evidence="3" id="KW-1185">Reference proteome</keyword>
<evidence type="ECO:0000313" key="2">
    <source>
        <dbReference type="EMBL" id="GIY12672.1"/>
    </source>
</evidence>
<dbReference type="EMBL" id="BPLQ01005101">
    <property type="protein sequence ID" value="GIY12672.1"/>
    <property type="molecule type" value="Genomic_DNA"/>
</dbReference>
<gene>
    <name evidence="2" type="ORF">CDAR_249101</name>
</gene>
<evidence type="ECO:0000256" key="1">
    <source>
        <dbReference type="SAM" id="SignalP"/>
    </source>
</evidence>
<evidence type="ECO:0000313" key="3">
    <source>
        <dbReference type="Proteomes" id="UP001054837"/>
    </source>
</evidence>
<name>A0AAV4QX69_9ARAC</name>
<feature type="chain" id="PRO_5043416622" evidence="1">
    <location>
        <begin position="21"/>
        <end position="159"/>
    </location>
</feature>
<sequence>MGKVRFLFCALPVVVNHTTADEVNASLEISFRWYNIQIFRLIVNMRVQIGRNSLVQGFSDDLSTIAEGTLSEKKNQVKLTDTFGKNVQTLVELILSVYQESSEGILGYAKEHFNDESAAINNSSLSANSIHVNKGRSRSRCFKLSCRISEFLHCTSDRT</sequence>
<protein>
    <submittedName>
        <fullName evidence="2">Uncharacterized protein</fullName>
    </submittedName>
</protein>
<comment type="caution">
    <text evidence="2">The sequence shown here is derived from an EMBL/GenBank/DDBJ whole genome shotgun (WGS) entry which is preliminary data.</text>
</comment>
<accession>A0AAV4QX69</accession>
<dbReference type="AlphaFoldDB" id="A0AAV4QX69"/>
<keyword evidence="1" id="KW-0732">Signal</keyword>
<feature type="signal peptide" evidence="1">
    <location>
        <begin position="1"/>
        <end position="20"/>
    </location>
</feature>
<organism evidence="2 3">
    <name type="scientific">Caerostris darwini</name>
    <dbReference type="NCBI Taxonomy" id="1538125"/>
    <lineage>
        <taxon>Eukaryota</taxon>
        <taxon>Metazoa</taxon>
        <taxon>Ecdysozoa</taxon>
        <taxon>Arthropoda</taxon>
        <taxon>Chelicerata</taxon>
        <taxon>Arachnida</taxon>
        <taxon>Araneae</taxon>
        <taxon>Araneomorphae</taxon>
        <taxon>Entelegynae</taxon>
        <taxon>Araneoidea</taxon>
        <taxon>Araneidae</taxon>
        <taxon>Caerostris</taxon>
    </lineage>
</organism>
<reference evidence="2 3" key="1">
    <citation type="submission" date="2021-06" db="EMBL/GenBank/DDBJ databases">
        <title>Caerostris darwini draft genome.</title>
        <authorList>
            <person name="Kono N."/>
            <person name="Arakawa K."/>
        </authorList>
    </citation>
    <scope>NUCLEOTIDE SEQUENCE [LARGE SCALE GENOMIC DNA]</scope>
</reference>
<dbReference type="Proteomes" id="UP001054837">
    <property type="component" value="Unassembled WGS sequence"/>
</dbReference>